<proteinExistence type="predicted"/>
<sequence>MSRKSLIREIQVIDQRLSQRQAVLSLHRKRLKRRIKELSPLYWLGAAFVSGAVLGSQGARGSVRLARRGLSLFSFLRMIPGLNAAELLEL</sequence>
<keyword evidence="3" id="KW-1185">Reference proteome</keyword>
<organism evidence="2 3">
    <name type="scientific">Sediminihaliea albiluteola</name>
    <dbReference type="NCBI Taxonomy" id="2758564"/>
    <lineage>
        <taxon>Bacteria</taxon>
        <taxon>Pseudomonadati</taxon>
        <taxon>Pseudomonadota</taxon>
        <taxon>Gammaproteobacteria</taxon>
        <taxon>Cellvibrionales</taxon>
        <taxon>Halieaceae</taxon>
        <taxon>Sediminihaliea</taxon>
    </lineage>
</organism>
<accession>A0A7W2TWW9</accession>
<protein>
    <recommendedName>
        <fullName evidence="4">YqjK-like protein</fullName>
    </recommendedName>
</protein>
<keyword evidence="1" id="KW-1133">Transmembrane helix</keyword>
<keyword evidence="1" id="KW-0472">Membrane</keyword>
<feature type="transmembrane region" description="Helical" evidence="1">
    <location>
        <begin position="38"/>
        <end position="59"/>
    </location>
</feature>
<reference evidence="2 3" key="1">
    <citation type="submission" date="2020-07" db="EMBL/GenBank/DDBJ databases">
        <title>Halieaceae bacterium, F7430, whole genome shotgun sequencing project.</title>
        <authorList>
            <person name="Jiang S."/>
            <person name="Liu Z.W."/>
            <person name="Du Z.J."/>
        </authorList>
    </citation>
    <scope>NUCLEOTIDE SEQUENCE [LARGE SCALE GENOMIC DNA]</scope>
    <source>
        <strain evidence="2 3">F7430</strain>
    </source>
</reference>
<keyword evidence="1" id="KW-0812">Transmembrane</keyword>
<dbReference type="RefSeq" id="WP_182172581.1">
    <property type="nucleotide sequence ID" value="NZ_JACFXU010000014.1"/>
</dbReference>
<evidence type="ECO:0000256" key="1">
    <source>
        <dbReference type="SAM" id="Phobius"/>
    </source>
</evidence>
<evidence type="ECO:0008006" key="4">
    <source>
        <dbReference type="Google" id="ProtNLM"/>
    </source>
</evidence>
<evidence type="ECO:0000313" key="3">
    <source>
        <dbReference type="Proteomes" id="UP000539350"/>
    </source>
</evidence>
<comment type="caution">
    <text evidence="2">The sequence shown here is derived from an EMBL/GenBank/DDBJ whole genome shotgun (WGS) entry which is preliminary data.</text>
</comment>
<evidence type="ECO:0000313" key="2">
    <source>
        <dbReference type="EMBL" id="MBA6413413.1"/>
    </source>
</evidence>
<name>A0A7W2TWW9_9GAMM</name>
<dbReference type="EMBL" id="JACFXU010000014">
    <property type="protein sequence ID" value="MBA6413413.1"/>
    <property type="molecule type" value="Genomic_DNA"/>
</dbReference>
<dbReference type="Proteomes" id="UP000539350">
    <property type="component" value="Unassembled WGS sequence"/>
</dbReference>
<gene>
    <name evidence="2" type="ORF">H2508_09865</name>
</gene>
<dbReference type="AlphaFoldDB" id="A0A7W2TWW9"/>